<dbReference type="GO" id="GO:0005743">
    <property type="term" value="C:mitochondrial inner membrane"/>
    <property type="evidence" value="ECO:0007669"/>
    <property type="project" value="UniProtKB-SubCell"/>
</dbReference>
<dbReference type="OMA" id="YYYKSCQ"/>
<feature type="repeat" description="Solcar" evidence="15">
    <location>
        <begin position="635"/>
        <end position="723"/>
    </location>
</feature>
<dbReference type="GO" id="GO:0015183">
    <property type="term" value="F:L-aspartate transmembrane transporter activity"/>
    <property type="evidence" value="ECO:0007669"/>
    <property type="project" value="EnsemblFungi"/>
</dbReference>
<dbReference type="Proteomes" id="UP000054886">
    <property type="component" value="Unassembled WGS sequence"/>
</dbReference>
<evidence type="ECO:0000256" key="7">
    <source>
        <dbReference type="ARBA" id="ARBA00022837"/>
    </source>
</evidence>
<evidence type="ECO:0000256" key="2">
    <source>
        <dbReference type="ARBA" id="ARBA00006375"/>
    </source>
</evidence>
<reference evidence="16 17" key="1">
    <citation type="submission" date="2015-10" db="EMBL/GenBank/DDBJ databases">
        <title>Draft genomes sequences of Candida glabrata isolates 1A, 1B, 2A, 2B, 3A and 3B.</title>
        <authorList>
            <person name="Haavelsrud O.E."/>
            <person name="Gaustad P."/>
        </authorList>
    </citation>
    <scope>NUCLEOTIDE SEQUENCE [LARGE SCALE GENOMIC DNA]</scope>
    <source>
        <strain evidence="16">910700640</strain>
    </source>
</reference>
<dbReference type="InterPro" id="IPR023395">
    <property type="entry name" value="MCP_dom_sf"/>
</dbReference>
<dbReference type="VEuPathDB" id="FungiDB:GWK60_K02211"/>
<dbReference type="InterPro" id="IPR018108">
    <property type="entry name" value="MCP_transmembrane"/>
</dbReference>
<dbReference type="FunFam" id="1.50.40.10:FF:000004">
    <property type="entry name" value="Calcium-binding mitochondrial carrier protein Aralar1"/>
    <property type="match status" value="1"/>
</dbReference>
<dbReference type="GO" id="GO:0015292">
    <property type="term" value="F:uniporter activity"/>
    <property type="evidence" value="ECO:0007669"/>
    <property type="project" value="EnsemblFungi"/>
</dbReference>
<dbReference type="PROSITE" id="PS50920">
    <property type="entry name" value="SOLCAR"/>
    <property type="match status" value="3"/>
</dbReference>
<keyword evidence="9" id="KW-1133">Transmembrane helix</keyword>
<keyword evidence="6" id="KW-0999">Mitochondrion inner membrane</keyword>
<comment type="subcellular location">
    <subcellularLocation>
        <location evidence="1">Mitochondrion inner membrane</location>
        <topology evidence="1">Multi-pass membrane protein</topology>
    </subcellularLocation>
</comment>
<dbReference type="GO" id="GO:1990816">
    <property type="term" value="C:vacuole-mitochondrion membrane contact site"/>
    <property type="evidence" value="ECO:0007669"/>
    <property type="project" value="EnsemblFungi"/>
</dbReference>
<feature type="repeat" description="Solcar" evidence="15">
    <location>
        <begin position="541"/>
        <end position="627"/>
    </location>
</feature>
<dbReference type="GO" id="GO:0043490">
    <property type="term" value="P:malate-aspartate shuttle"/>
    <property type="evidence" value="ECO:0007669"/>
    <property type="project" value="TreeGrafter"/>
</dbReference>
<evidence type="ECO:0000256" key="6">
    <source>
        <dbReference type="ARBA" id="ARBA00022792"/>
    </source>
</evidence>
<dbReference type="VEuPathDB" id="FungiDB:GVI51_K02211"/>
<dbReference type="AlphaFoldDB" id="A0A0W0DDI7"/>
<dbReference type="PANTHER" id="PTHR45678">
    <property type="entry name" value="MITOCHONDRIAL 2-OXODICARBOXYLATE CARRIER 1-RELATED"/>
    <property type="match status" value="1"/>
</dbReference>
<protein>
    <recommendedName>
        <fullName evidence="13">Mitochondrial aspartate-glutamate transporter AGC1</fullName>
    </recommendedName>
    <alternativeName>
        <fullName evidence="14">Aspartate-glutamate carrier 1</fullName>
    </alternativeName>
</protein>
<keyword evidence="8" id="KW-0029">Amino-acid transport</keyword>
<keyword evidence="5" id="KW-0677">Repeat</keyword>
<proteinExistence type="inferred from homology"/>
<evidence type="ECO:0000256" key="10">
    <source>
        <dbReference type="ARBA" id="ARBA00023128"/>
    </source>
</evidence>
<evidence type="ECO:0000313" key="16">
    <source>
        <dbReference type="EMBL" id="KTA96384.1"/>
    </source>
</evidence>
<dbReference type="GO" id="GO:0015297">
    <property type="term" value="F:antiporter activity"/>
    <property type="evidence" value="ECO:0007669"/>
    <property type="project" value="EnsemblFungi"/>
</dbReference>
<dbReference type="SUPFAM" id="SSF103506">
    <property type="entry name" value="Mitochondrial carrier"/>
    <property type="match status" value="1"/>
</dbReference>
<evidence type="ECO:0000256" key="1">
    <source>
        <dbReference type="ARBA" id="ARBA00004448"/>
    </source>
</evidence>
<dbReference type="VEuPathDB" id="FungiDB:B1J91_K02365g"/>
<dbReference type="Gene3D" id="1.50.40.10">
    <property type="entry name" value="Mitochondrial carrier domain"/>
    <property type="match status" value="1"/>
</dbReference>
<evidence type="ECO:0000256" key="9">
    <source>
        <dbReference type="ARBA" id="ARBA00022989"/>
    </source>
</evidence>
<evidence type="ECO:0000256" key="4">
    <source>
        <dbReference type="ARBA" id="ARBA00022692"/>
    </source>
</evidence>
<dbReference type="PhylomeDB" id="A0A0W0DDI7"/>
<evidence type="ECO:0000256" key="15">
    <source>
        <dbReference type="PROSITE-ProRule" id="PRU00282"/>
    </source>
</evidence>
<keyword evidence="7" id="KW-0106">Calcium</keyword>
<evidence type="ECO:0000256" key="12">
    <source>
        <dbReference type="ARBA" id="ARBA00059916"/>
    </source>
</evidence>
<keyword evidence="3" id="KW-0813">Transport</keyword>
<gene>
    <name evidence="16" type="ORF">AO440_003353</name>
</gene>
<dbReference type="PRINTS" id="PR00926">
    <property type="entry name" value="MITOCARRIER"/>
</dbReference>
<evidence type="ECO:0000256" key="3">
    <source>
        <dbReference type="ARBA" id="ARBA00022448"/>
    </source>
</evidence>
<name>A0A0W0DDI7_CANGB</name>
<evidence type="ECO:0000313" key="17">
    <source>
        <dbReference type="Proteomes" id="UP000054886"/>
    </source>
</evidence>
<dbReference type="EMBL" id="LLZZ01000172">
    <property type="protein sequence ID" value="KTA96384.1"/>
    <property type="molecule type" value="Genomic_DNA"/>
</dbReference>
<evidence type="ECO:0000256" key="11">
    <source>
        <dbReference type="ARBA" id="ARBA00023136"/>
    </source>
</evidence>
<dbReference type="InterPro" id="IPR051028">
    <property type="entry name" value="Mito_Solute_Carrier"/>
</dbReference>
<evidence type="ECO:0000256" key="8">
    <source>
        <dbReference type="ARBA" id="ARBA00022970"/>
    </source>
</evidence>
<keyword evidence="10" id="KW-0496">Mitochondrion</keyword>
<dbReference type="InterPro" id="IPR002067">
    <property type="entry name" value="MCP"/>
</dbReference>
<feature type="repeat" description="Solcar" evidence="15">
    <location>
        <begin position="738"/>
        <end position="826"/>
    </location>
</feature>
<accession>A0A0W0DDI7</accession>
<keyword evidence="11 15" id="KW-0472">Membrane</keyword>
<dbReference type="Pfam" id="PF00153">
    <property type="entry name" value="Mito_carr"/>
    <property type="match status" value="3"/>
</dbReference>
<dbReference type="VEuPathDB" id="FungiDB:CAGL0K02365g"/>
<evidence type="ECO:0000256" key="14">
    <source>
        <dbReference type="ARBA" id="ARBA00082232"/>
    </source>
</evidence>
<dbReference type="PANTHER" id="PTHR45678:SF9">
    <property type="entry name" value="CALCIUM-BINDING MITOCHONDRIAL CARRIER PROTEIN ARALAR1"/>
    <property type="match status" value="1"/>
</dbReference>
<comment type="similarity">
    <text evidence="2">Belongs to the mitochondrial carrier (TC 2.A.29) family.</text>
</comment>
<organism evidence="16 17">
    <name type="scientific">Candida glabrata</name>
    <name type="common">Yeast</name>
    <name type="synonym">Torulopsis glabrata</name>
    <dbReference type="NCBI Taxonomy" id="5478"/>
    <lineage>
        <taxon>Eukaryota</taxon>
        <taxon>Fungi</taxon>
        <taxon>Dikarya</taxon>
        <taxon>Ascomycota</taxon>
        <taxon>Saccharomycotina</taxon>
        <taxon>Saccharomycetes</taxon>
        <taxon>Saccharomycetales</taxon>
        <taxon>Saccharomycetaceae</taxon>
        <taxon>Nakaseomyces</taxon>
    </lineage>
</organism>
<evidence type="ECO:0000256" key="5">
    <source>
        <dbReference type="ARBA" id="ARBA00022737"/>
    </source>
</evidence>
<sequence length="919" mass="106115">MEQLNSNGRKKLEQVAIFKRFASTIDDTQDDKTASILSFLKSSHGDNGIGARTTVERTGHKSTGEMVLMYDDFVRLISNSQQFYSKFSGHTFNLNQVPANTFGCIFFAMDENNKGYLTISDWFQLNNILEHENYHLIILYEFFRKFDVEKTNAQLRKSVFGGSKYRKQNTLHHSPDSGYGERLPFNTKSINYANKFLSFDELLLNLDQFKETISLLQNCIKNDDFVQKNDLILHWDKFDFLKLYQCFHYGKPYLTLNSLVTILQNDLKYEKMITGFRHLAQFDASRHRLSLNKNQLVYLLKLFYSHKVSADIFESLNLSNTKLIKSDNNSIAFNVYRDIFYLFQNFDLLNQVFLKYAEDNNMSDRDIREQVITKKNLMDFLNKQYNKVTNISEFSPSQINLLFSIVANSKEYNRHRTRLIQNSQELNHEDSEINHFIHNEFMHGGRNKKEELETFNDNYKDIANGFAQDSNIKSISKTSTGWFERVFGGRSDIATMRSDLTVQDFLKILNPNYLNDVVHRLELRHIEEESLYTNYYFYPIFDSLYNFSLGSVAGCIGATIVYPIDFVKTRMQAQRSLSQYKNSIDCFLKILSREGIRGVYSGLGPQLIGVAPEKAIKLTVNDYMRNKLKDKNGKLGLLSEIISGASAGACQVIFTNPLEIVKIRLQVKGEYVAENAENAKLTALQIIKRLGLPGLYKGAAACLLRDVPFSAIYFPTYAHLKRDLFNFDPNDKNKRSRLNTWELLSAGALAGMPAAYLTTPFDVIKTRLQIDPKKGETIYKGIIHAARTILREESFKSFFKGGAARVLRSSPQFGFTLAAYELFHNIFPLPNDKDKFVISEDDRRAKILNNNARGPNIDKRELTRIVENPYSDSYLNYYYKSCQVAKTFIELDNNFAKFDYGTYLKFHEHLRAISRGEDP</sequence>
<keyword evidence="4 15" id="KW-0812">Transmembrane</keyword>
<evidence type="ECO:0000256" key="13">
    <source>
        <dbReference type="ARBA" id="ARBA00073787"/>
    </source>
</evidence>
<dbReference type="GO" id="GO:0005313">
    <property type="term" value="F:L-glutamate transmembrane transporter activity"/>
    <property type="evidence" value="ECO:0007669"/>
    <property type="project" value="EnsemblFungi"/>
</dbReference>
<comment type="caution">
    <text evidence="16">The sequence shown here is derived from an EMBL/GenBank/DDBJ whole genome shotgun (WGS) entry which is preliminary data.</text>
</comment>
<comment type="function">
    <text evidence="12">Calcium-dependent mitochondrial aspartate and glutamate carrier. Transport of glutamate in mitochondria is required for mitochondrial transamination reactions and ornithine synthesis. Plays also a role in malate-aspartate NADH shuttle, which is critical for growth on acetate and fatty acids.</text>
</comment>